<evidence type="ECO:0000259" key="7">
    <source>
        <dbReference type="PROSITE" id="PS50835"/>
    </source>
</evidence>
<comment type="subcellular location">
    <subcellularLocation>
        <location evidence="1">Membrane</location>
        <topology evidence="1">Single-pass membrane protein</topology>
    </subcellularLocation>
</comment>
<keyword evidence="5" id="KW-0812">Transmembrane</keyword>
<proteinExistence type="predicted"/>
<dbReference type="InterPro" id="IPR013783">
    <property type="entry name" value="Ig-like_fold"/>
</dbReference>
<evidence type="ECO:0000256" key="4">
    <source>
        <dbReference type="SAM" id="MobiDB-lite"/>
    </source>
</evidence>
<dbReference type="InterPro" id="IPR003598">
    <property type="entry name" value="Ig_sub2"/>
</dbReference>
<feature type="compositionally biased region" description="Basic and acidic residues" evidence="4">
    <location>
        <begin position="509"/>
        <end position="523"/>
    </location>
</feature>
<dbReference type="SMART" id="SM00408">
    <property type="entry name" value="IGc2"/>
    <property type="match status" value="1"/>
</dbReference>
<dbReference type="RefSeq" id="XP_038048134.1">
    <property type="nucleotide sequence ID" value="XM_038192206.1"/>
</dbReference>
<feature type="compositionally biased region" description="Pro residues" evidence="4">
    <location>
        <begin position="338"/>
        <end position="359"/>
    </location>
</feature>
<dbReference type="PROSITE" id="PS50835">
    <property type="entry name" value="IG_LIKE"/>
    <property type="match status" value="3"/>
</dbReference>
<feature type="signal peptide" evidence="6">
    <location>
        <begin position="1"/>
        <end position="25"/>
    </location>
</feature>
<dbReference type="OrthoDB" id="190835at2759"/>
<protein>
    <recommendedName>
        <fullName evidence="7">Ig-like domain-containing protein</fullName>
    </recommendedName>
</protein>
<feature type="region of interest" description="Disordered" evidence="4">
    <location>
        <begin position="336"/>
        <end position="363"/>
    </location>
</feature>
<organism evidence="8 9">
    <name type="scientific">Patiria miniata</name>
    <name type="common">Bat star</name>
    <name type="synonym">Asterina miniata</name>
    <dbReference type="NCBI Taxonomy" id="46514"/>
    <lineage>
        <taxon>Eukaryota</taxon>
        <taxon>Metazoa</taxon>
        <taxon>Echinodermata</taxon>
        <taxon>Eleutherozoa</taxon>
        <taxon>Asterozoa</taxon>
        <taxon>Asteroidea</taxon>
        <taxon>Valvatacea</taxon>
        <taxon>Valvatida</taxon>
        <taxon>Asterinidae</taxon>
        <taxon>Patiria</taxon>
    </lineage>
</organism>
<dbReference type="SUPFAM" id="SSF48726">
    <property type="entry name" value="Immunoglobulin"/>
    <property type="match status" value="3"/>
</dbReference>
<dbReference type="Pfam" id="PF08205">
    <property type="entry name" value="C2-set_2"/>
    <property type="match status" value="1"/>
</dbReference>
<dbReference type="GO" id="GO:0016020">
    <property type="term" value="C:membrane"/>
    <property type="evidence" value="ECO:0007669"/>
    <property type="project" value="UniProtKB-SubCell"/>
</dbReference>
<evidence type="ECO:0000256" key="3">
    <source>
        <dbReference type="ARBA" id="ARBA00023157"/>
    </source>
</evidence>
<dbReference type="InterPro" id="IPR003599">
    <property type="entry name" value="Ig_sub"/>
</dbReference>
<keyword evidence="9" id="KW-1185">Reference proteome</keyword>
<evidence type="ECO:0000313" key="8">
    <source>
        <dbReference type="EnsemblMetazoa" id="XP_038048134.1"/>
    </source>
</evidence>
<evidence type="ECO:0000313" key="9">
    <source>
        <dbReference type="Proteomes" id="UP000887568"/>
    </source>
</evidence>
<feature type="region of interest" description="Disordered" evidence="4">
    <location>
        <begin position="459"/>
        <end position="567"/>
    </location>
</feature>
<evidence type="ECO:0000256" key="6">
    <source>
        <dbReference type="SAM" id="SignalP"/>
    </source>
</evidence>
<feature type="compositionally biased region" description="Basic and acidic residues" evidence="4">
    <location>
        <begin position="486"/>
        <end position="496"/>
    </location>
</feature>
<feature type="domain" description="Ig-like" evidence="7">
    <location>
        <begin position="142"/>
        <end position="225"/>
    </location>
</feature>
<evidence type="ECO:0000256" key="1">
    <source>
        <dbReference type="ARBA" id="ARBA00004167"/>
    </source>
</evidence>
<dbReference type="PANTHER" id="PTHR45889:SF8">
    <property type="entry name" value="IG-LIKE DOMAIN-CONTAINING PROTEIN"/>
    <property type="match status" value="1"/>
</dbReference>
<keyword evidence="2 5" id="KW-0472">Membrane</keyword>
<evidence type="ECO:0000256" key="5">
    <source>
        <dbReference type="SAM" id="Phobius"/>
    </source>
</evidence>
<accession>A0A913Z912</accession>
<feature type="domain" description="Ig-like" evidence="7">
    <location>
        <begin position="237"/>
        <end position="332"/>
    </location>
</feature>
<keyword evidence="5" id="KW-1133">Transmembrane helix</keyword>
<feature type="chain" id="PRO_5037380206" description="Ig-like domain-containing protein" evidence="6">
    <location>
        <begin position="26"/>
        <end position="567"/>
    </location>
</feature>
<dbReference type="SMART" id="SM00409">
    <property type="entry name" value="IG"/>
    <property type="match status" value="3"/>
</dbReference>
<name>A0A913Z912_PATMI</name>
<reference evidence="8" key="1">
    <citation type="submission" date="2022-11" db="UniProtKB">
        <authorList>
            <consortium name="EnsemblMetazoa"/>
        </authorList>
    </citation>
    <scope>IDENTIFICATION</scope>
</reference>
<evidence type="ECO:0000256" key="2">
    <source>
        <dbReference type="ARBA" id="ARBA00023136"/>
    </source>
</evidence>
<dbReference type="GeneID" id="119722158"/>
<dbReference type="PANTHER" id="PTHR45889">
    <property type="entry name" value="IG-LIKE DOMAIN-CONTAINING PROTEIN"/>
    <property type="match status" value="1"/>
</dbReference>
<dbReference type="InterPro" id="IPR036179">
    <property type="entry name" value="Ig-like_dom_sf"/>
</dbReference>
<dbReference type="AlphaFoldDB" id="A0A913Z912"/>
<feature type="transmembrane region" description="Helical" evidence="5">
    <location>
        <begin position="372"/>
        <end position="395"/>
    </location>
</feature>
<dbReference type="EnsemblMetazoa" id="XM_038192206.1">
    <property type="protein sequence ID" value="XP_038048134.1"/>
    <property type="gene ID" value="LOC119722158"/>
</dbReference>
<keyword evidence="3" id="KW-1015">Disulfide bond</keyword>
<dbReference type="InterPro" id="IPR013162">
    <property type="entry name" value="CD80_C2-set"/>
</dbReference>
<dbReference type="Proteomes" id="UP000887568">
    <property type="component" value="Unplaced"/>
</dbReference>
<dbReference type="Gene3D" id="2.60.40.10">
    <property type="entry name" value="Immunoglobulins"/>
    <property type="match status" value="3"/>
</dbReference>
<dbReference type="InterPro" id="IPR007110">
    <property type="entry name" value="Ig-like_dom"/>
</dbReference>
<keyword evidence="6" id="KW-0732">Signal</keyword>
<dbReference type="OMA" id="MACHAVP"/>
<feature type="domain" description="Ig-like" evidence="7">
    <location>
        <begin position="27"/>
        <end position="132"/>
    </location>
</feature>
<sequence length="567" mass="61625">MMCTSRVVSTSVLWGLLLCLAAVGAQPRIEIAPQTTTVVAGRTAILYCKVVNKGMYTVTWIKNNKIISNDGSIISTAVPSTRYSIVGDPIQGNYDLMITEVFTTENNVPFRCKLRAPPSGGEDIVSESAYLIVQHPPGEGCPQCSPDNRSTTGLQVGQQVNFSCSTERGEPAARLNWTLDETEVPAQLTESPGYIKLNFAINVDVEDDGKSFICTLTHELMPELRACEVGPFDVVYPPVETTISATPLVPKEGGTLVLVCGATANPISDIYTWYITPPSPEIGDSQASREDRPGATGSLWVLRDVAYEDEGTVVVCEARNGLGALNASFTIDVFKQTTPPPRPTPPLVVPTKAPPPATPEPKSGDSLITAPYVIILILIAAALLLLTIALVIFVVKRKKRPTQAVITVTDLDNIHADVHSLASFGGISRTGTPYLDRVDYELNRSRSHSRDMFDSVSLDSASINRSHSRDSPTHRKYSVDSLGKPLRHDHGHHEYRSPSNGSPTHRPAKRLDSSPIKERKPSDSAHSQAGRPLPKIAEPIQQNEYAELTPISARKRYNESLTFSSNP</sequence>